<dbReference type="EMBL" id="CAJZBQ010000009">
    <property type="protein sequence ID" value="CAG9312932.1"/>
    <property type="molecule type" value="Genomic_DNA"/>
</dbReference>
<dbReference type="GO" id="GO:0043626">
    <property type="term" value="C:PCNA complex"/>
    <property type="evidence" value="ECO:0007669"/>
    <property type="project" value="TreeGrafter"/>
</dbReference>
<protein>
    <recommendedName>
        <fullName evidence="3">DNA sliding clamp PCNA</fullName>
    </recommendedName>
</protein>
<dbReference type="InterPro" id="IPR022648">
    <property type="entry name" value="Pr_cel_nuc_antig_N"/>
</dbReference>
<dbReference type="GO" id="GO:0030337">
    <property type="term" value="F:DNA polymerase processivity factor activity"/>
    <property type="evidence" value="ECO:0007669"/>
    <property type="project" value="InterPro"/>
</dbReference>
<keyword evidence="8" id="KW-1185">Reference proteome</keyword>
<evidence type="ECO:0000313" key="8">
    <source>
        <dbReference type="Proteomes" id="UP001162131"/>
    </source>
</evidence>
<comment type="function">
    <text evidence="3">This protein is an auxiliary protein of DNA polymerase delta and is involved in the control of eukaryotic DNA replication by increasing the polymerase's processivity during elongation of the leading strand.</text>
</comment>
<evidence type="ECO:0000256" key="4">
    <source>
        <dbReference type="RuleBase" id="RU003671"/>
    </source>
</evidence>
<gene>
    <name evidence="7" type="ORF">BSTOLATCC_MIC7723</name>
</gene>
<dbReference type="PANTHER" id="PTHR11352">
    <property type="entry name" value="PROLIFERATING CELL NUCLEAR ANTIGEN"/>
    <property type="match status" value="1"/>
</dbReference>
<dbReference type="AlphaFoldDB" id="A0AAU9IFQ0"/>
<dbReference type="CDD" id="cd00577">
    <property type="entry name" value="PCNA"/>
    <property type="match status" value="1"/>
</dbReference>
<accession>A0AAU9IFQ0</accession>
<reference evidence="7" key="1">
    <citation type="submission" date="2021-09" db="EMBL/GenBank/DDBJ databases">
        <authorList>
            <consortium name="AG Swart"/>
            <person name="Singh M."/>
            <person name="Singh A."/>
            <person name="Seah K."/>
            <person name="Emmerich C."/>
        </authorList>
    </citation>
    <scope>NUCLEOTIDE SEQUENCE</scope>
    <source>
        <strain evidence="7">ATCC30299</strain>
    </source>
</reference>
<keyword evidence="4" id="KW-0235">DNA replication</keyword>
<dbReference type="PANTHER" id="PTHR11352:SF0">
    <property type="entry name" value="PROLIFERATING CELL NUCLEAR ANTIGEN"/>
    <property type="match status" value="1"/>
</dbReference>
<dbReference type="InterPro" id="IPR046938">
    <property type="entry name" value="DNA_clamp_sf"/>
</dbReference>
<evidence type="ECO:0000256" key="3">
    <source>
        <dbReference type="RuleBase" id="RU000641"/>
    </source>
</evidence>
<dbReference type="SUPFAM" id="SSF55979">
    <property type="entry name" value="DNA clamp"/>
    <property type="match status" value="2"/>
</dbReference>
<evidence type="ECO:0000313" key="7">
    <source>
        <dbReference type="EMBL" id="CAG9312932.1"/>
    </source>
</evidence>
<dbReference type="InterPro" id="IPR022649">
    <property type="entry name" value="Pr_cel_nuc_antig_C"/>
</dbReference>
<evidence type="ECO:0000256" key="1">
    <source>
        <dbReference type="ARBA" id="ARBA00010462"/>
    </source>
</evidence>
<organism evidence="7 8">
    <name type="scientific">Blepharisma stoltei</name>
    <dbReference type="NCBI Taxonomy" id="1481888"/>
    <lineage>
        <taxon>Eukaryota</taxon>
        <taxon>Sar</taxon>
        <taxon>Alveolata</taxon>
        <taxon>Ciliophora</taxon>
        <taxon>Postciliodesmatophora</taxon>
        <taxon>Heterotrichea</taxon>
        <taxon>Heterotrichida</taxon>
        <taxon>Blepharismidae</taxon>
        <taxon>Blepharisma</taxon>
    </lineage>
</organism>
<evidence type="ECO:0000259" key="6">
    <source>
        <dbReference type="Pfam" id="PF02747"/>
    </source>
</evidence>
<dbReference type="GO" id="GO:0006275">
    <property type="term" value="P:regulation of DNA replication"/>
    <property type="evidence" value="ECO:0007669"/>
    <property type="project" value="InterPro"/>
</dbReference>
<keyword evidence="2 4" id="KW-0238">DNA-binding</keyword>
<proteinExistence type="inferred from homology"/>
<dbReference type="GO" id="GO:0006272">
    <property type="term" value="P:leading strand elongation"/>
    <property type="evidence" value="ECO:0007669"/>
    <property type="project" value="TreeGrafter"/>
</dbReference>
<dbReference type="Proteomes" id="UP001162131">
    <property type="component" value="Unassembled WGS sequence"/>
</dbReference>
<sequence length="257" mass="28462">MFEAVLSNGVVLKKIVESIKELVTEVNLEITSDGLSIQAMDSSHIALIVLILKASEFEEFQCDRPQNLGISITYLNKLLKIAGNDDSIKLKSESDSGILTLTFQGPNNEKICEFNLNLLTLDAEHLGIPEQEYSAEVKMSSLEFTKICRELTQVTDTLNISIDKEAIKFAVSGNVGAGCITMRGNVSDKVEENLFIRVNGNVNMAFSLRYLNLFNKAAMLSEEVVLFLSPEVPIVIQFVFDLGELKYFLAPKVADDN</sequence>
<comment type="similarity">
    <text evidence="1 4">Belongs to the PCNA family.</text>
</comment>
<evidence type="ECO:0000256" key="2">
    <source>
        <dbReference type="ARBA" id="ARBA00023125"/>
    </source>
</evidence>
<dbReference type="InterPro" id="IPR022659">
    <property type="entry name" value="Pr_cel_nuc_antig_CS"/>
</dbReference>
<dbReference type="GO" id="GO:0019985">
    <property type="term" value="P:translesion synthesis"/>
    <property type="evidence" value="ECO:0007669"/>
    <property type="project" value="TreeGrafter"/>
</dbReference>
<evidence type="ECO:0000259" key="5">
    <source>
        <dbReference type="Pfam" id="PF00705"/>
    </source>
</evidence>
<comment type="caution">
    <text evidence="7">The sequence shown here is derived from an EMBL/GenBank/DDBJ whole genome shotgun (WGS) entry which is preliminary data.</text>
</comment>
<dbReference type="Gene3D" id="3.10.150.10">
    <property type="entry name" value="DNA Polymerase III, subunit A, domain 2"/>
    <property type="match status" value="2"/>
</dbReference>
<dbReference type="NCBIfam" id="TIGR00590">
    <property type="entry name" value="pcna"/>
    <property type="match status" value="1"/>
</dbReference>
<feature type="domain" description="Proliferating cell nuclear antigen PCNA N-terminal" evidence="5">
    <location>
        <begin position="1"/>
        <end position="123"/>
    </location>
</feature>
<feature type="domain" description="Proliferating cell nuclear antigen PCNA C-terminal" evidence="6">
    <location>
        <begin position="127"/>
        <end position="252"/>
    </location>
</feature>
<dbReference type="HAMAP" id="MF_00317">
    <property type="entry name" value="DNApol_clamp_arch"/>
    <property type="match status" value="1"/>
</dbReference>
<dbReference type="PROSITE" id="PS01251">
    <property type="entry name" value="PCNA_1"/>
    <property type="match status" value="1"/>
</dbReference>
<comment type="subcellular location">
    <subcellularLocation>
        <location evidence="3">Nucleus</location>
    </subcellularLocation>
</comment>
<dbReference type="GO" id="GO:0006298">
    <property type="term" value="P:mismatch repair"/>
    <property type="evidence" value="ECO:0007669"/>
    <property type="project" value="TreeGrafter"/>
</dbReference>
<dbReference type="GO" id="GO:0003677">
    <property type="term" value="F:DNA binding"/>
    <property type="evidence" value="ECO:0007669"/>
    <property type="project" value="UniProtKB-KW"/>
</dbReference>
<dbReference type="Pfam" id="PF02747">
    <property type="entry name" value="PCNA_C"/>
    <property type="match status" value="1"/>
</dbReference>
<keyword evidence="3" id="KW-0539">Nucleus</keyword>
<name>A0AAU9IFQ0_9CILI</name>
<dbReference type="Pfam" id="PF00705">
    <property type="entry name" value="PCNA_N"/>
    <property type="match status" value="1"/>
</dbReference>
<dbReference type="PRINTS" id="PR00339">
    <property type="entry name" value="PCNACYCLIN"/>
</dbReference>
<dbReference type="InterPro" id="IPR000730">
    <property type="entry name" value="Pr_cel_nuc_antig"/>
</dbReference>